<organism evidence="3 4">
    <name type="scientific">Helobdella robusta</name>
    <name type="common">Californian leech</name>
    <dbReference type="NCBI Taxonomy" id="6412"/>
    <lineage>
        <taxon>Eukaryota</taxon>
        <taxon>Metazoa</taxon>
        <taxon>Spiralia</taxon>
        <taxon>Lophotrochozoa</taxon>
        <taxon>Annelida</taxon>
        <taxon>Clitellata</taxon>
        <taxon>Hirudinea</taxon>
        <taxon>Rhynchobdellida</taxon>
        <taxon>Glossiphoniidae</taxon>
        <taxon>Helobdella</taxon>
    </lineage>
</organism>
<gene>
    <name evidence="3" type="primary">20206224</name>
    <name evidence="2" type="ORF">HELRODRAFT_177398</name>
</gene>
<dbReference type="HOGENOM" id="CLU_589616_0_0_1"/>
<dbReference type="GO" id="GO:0006955">
    <property type="term" value="P:immune response"/>
    <property type="evidence" value="ECO:0000318"/>
    <property type="project" value="GO_Central"/>
</dbReference>
<dbReference type="InterPro" id="IPR016186">
    <property type="entry name" value="C-type_lectin-like/link_sf"/>
</dbReference>
<evidence type="ECO:0000313" key="2">
    <source>
        <dbReference type="EMBL" id="ESN98155.1"/>
    </source>
</evidence>
<feature type="region of interest" description="Disordered" evidence="1">
    <location>
        <begin position="417"/>
        <end position="449"/>
    </location>
</feature>
<dbReference type="EMBL" id="KB097222">
    <property type="protein sequence ID" value="ESN98155.1"/>
    <property type="molecule type" value="Genomic_DNA"/>
</dbReference>
<dbReference type="CTD" id="20206224"/>
<sequence>MKNESFLQLTKRKDSLTFESESSAKENQIMCVLPSNSEQCNTTKRDGLALKNKRNSAGVGDNLSFSNETFLKWNSSLKNLEKVISTPKVYSTYKKIKHFLQYKKLFSILSDVKRTYSLNSTISINLRSRLRGFTTIHDNSKESEKMLLNKTIRNVNNNSTEDENLWQLKKSIHTFLQALNLDLDNINIFSSNHNWQKVNQIATRQFKIDLQRLDDENLSKMNLTRKEKLKLIFLVEDYLREKDLISTKSSLRIYIQKFKNDCLVIYERVGNWFDAQNFCHGMNGALFAFVESNHFEILNNSELTRSPIDINAWTGTTKHVWSWLRKKKIVLLIENPTKMAFTLEKFAALAKKNKRLPSITRRRNFNISKTRSLSSSQRSYSSATGSIYYIHGSNYAPGMNRPSAYFYSTGARSHGRVSITSTRSAPSRLLTRPSILKKGNKRSPKAKKSVTLVLEYEKSEEKIN</sequence>
<reference evidence="3" key="3">
    <citation type="submission" date="2015-06" db="UniProtKB">
        <authorList>
            <consortium name="EnsemblMetazoa"/>
        </authorList>
    </citation>
    <scope>IDENTIFICATION</scope>
</reference>
<evidence type="ECO:0008006" key="5">
    <source>
        <dbReference type="Google" id="ProtNLM"/>
    </source>
</evidence>
<evidence type="ECO:0000256" key="1">
    <source>
        <dbReference type="SAM" id="MobiDB-lite"/>
    </source>
</evidence>
<dbReference type="GO" id="GO:0030246">
    <property type="term" value="F:carbohydrate binding"/>
    <property type="evidence" value="ECO:0000318"/>
    <property type="project" value="GO_Central"/>
</dbReference>
<name>T1FBM5_HELRO</name>
<dbReference type="KEGG" id="hro:HELRODRAFT_177398"/>
<reference evidence="4" key="1">
    <citation type="submission" date="2012-12" db="EMBL/GenBank/DDBJ databases">
        <authorList>
            <person name="Hellsten U."/>
            <person name="Grimwood J."/>
            <person name="Chapman J.A."/>
            <person name="Shapiro H."/>
            <person name="Aerts A."/>
            <person name="Otillar R.P."/>
            <person name="Terry A.Y."/>
            <person name="Boore J.L."/>
            <person name="Simakov O."/>
            <person name="Marletaz F."/>
            <person name="Cho S.-J."/>
            <person name="Edsinger-Gonzales E."/>
            <person name="Havlak P."/>
            <person name="Kuo D.-H."/>
            <person name="Larsson T."/>
            <person name="Lv J."/>
            <person name="Arendt D."/>
            <person name="Savage R."/>
            <person name="Osoegawa K."/>
            <person name="de Jong P."/>
            <person name="Lindberg D.R."/>
            <person name="Seaver E.C."/>
            <person name="Weisblat D.A."/>
            <person name="Putnam N.H."/>
            <person name="Grigoriev I.V."/>
            <person name="Rokhsar D.S."/>
        </authorList>
    </citation>
    <scope>NUCLEOTIDE SEQUENCE</scope>
</reference>
<dbReference type="EnsemblMetazoa" id="HelroT177398">
    <property type="protein sequence ID" value="HelroP177398"/>
    <property type="gene ID" value="HelroG177398"/>
</dbReference>
<dbReference type="InterPro" id="IPR016187">
    <property type="entry name" value="CTDL_fold"/>
</dbReference>
<dbReference type="RefSeq" id="XP_009023842.1">
    <property type="nucleotide sequence ID" value="XM_009025594.1"/>
</dbReference>
<evidence type="ECO:0000313" key="3">
    <source>
        <dbReference type="EnsemblMetazoa" id="HelroP177398"/>
    </source>
</evidence>
<feature type="compositionally biased region" description="Basic residues" evidence="1">
    <location>
        <begin position="438"/>
        <end position="448"/>
    </location>
</feature>
<protein>
    <recommendedName>
        <fullName evidence="5">C-type lectin domain-containing protein</fullName>
    </recommendedName>
</protein>
<accession>T1FBM5</accession>
<keyword evidence="4" id="KW-1185">Reference proteome</keyword>
<dbReference type="GO" id="GO:0038187">
    <property type="term" value="F:pattern recognition receptor activity"/>
    <property type="evidence" value="ECO:0000318"/>
    <property type="project" value="GO_Central"/>
</dbReference>
<dbReference type="GO" id="GO:0009897">
    <property type="term" value="C:external side of plasma membrane"/>
    <property type="evidence" value="ECO:0000318"/>
    <property type="project" value="GO_Central"/>
</dbReference>
<dbReference type="EMBL" id="AMQM01006039">
    <property type="status" value="NOT_ANNOTATED_CDS"/>
    <property type="molecule type" value="Genomic_DNA"/>
</dbReference>
<evidence type="ECO:0000313" key="4">
    <source>
        <dbReference type="Proteomes" id="UP000015101"/>
    </source>
</evidence>
<dbReference type="Proteomes" id="UP000015101">
    <property type="component" value="Unassembled WGS sequence"/>
</dbReference>
<dbReference type="SUPFAM" id="SSF56436">
    <property type="entry name" value="C-type lectin-like"/>
    <property type="match status" value="1"/>
</dbReference>
<dbReference type="AlphaFoldDB" id="T1FBM5"/>
<reference evidence="2 4" key="2">
    <citation type="journal article" date="2013" name="Nature">
        <title>Insights into bilaterian evolution from three spiralian genomes.</title>
        <authorList>
            <person name="Simakov O."/>
            <person name="Marletaz F."/>
            <person name="Cho S.J."/>
            <person name="Edsinger-Gonzales E."/>
            <person name="Havlak P."/>
            <person name="Hellsten U."/>
            <person name="Kuo D.H."/>
            <person name="Larsson T."/>
            <person name="Lv J."/>
            <person name="Arendt D."/>
            <person name="Savage R."/>
            <person name="Osoegawa K."/>
            <person name="de Jong P."/>
            <person name="Grimwood J."/>
            <person name="Chapman J.A."/>
            <person name="Shapiro H."/>
            <person name="Aerts A."/>
            <person name="Otillar R.P."/>
            <person name="Terry A.Y."/>
            <person name="Boore J.L."/>
            <person name="Grigoriev I.V."/>
            <person name="Lindberg D.R."/>
            <person name="Seaver E.C."/>
            <person name="Weisblat D.A."/>
            <person name="Putnam N.H."/>
            <person name="Rokhsar D.S."/>
        </authorList>
    </citation>
    <scope>NUCLEOTIDE SEQUENCE</scope>
</reference>
<dbReference type="CDD" id="cd00037">
    <property type="entry name" value="CLECT"/>
    <property type="match status" value="1"/>
</dbReference>
<dbReference type="GeneID" id="20206224"/>
<dbReference type="InParanoid" id="T1FBM5"/>
<proteinExistence type="predicted"/>
<dbReference type="Gene3D" id="3.10.100.10">
    <property type="entry name" value="Mannose-Binding Protein A, subunit A"/>
    <property type="match status" value="1"/>
</dbReference>